<evidence type="ECO:0000313" key="1">
    <source>
        <dbReference type="EMBL" id="KAK1395942.1"/>
    </source>
</evidence>
<reference evidence="1" key="2">
    <citation type="submission" date="2023-05" db="EMBL/GenBank/DDBJ databases">
        <authorList>
            <person name="Schelkunov M.I."/>
        </authorList>
    </citation>
    <scope>NUCLEOTIDE SEQUENCE</scope>
    <source>
        <strain evidence="1">Hsosn_3</strain>
        <tissue evidence="1">Leaf</tissue>
    </source>
</reference>
<dbReference type="Gene3D" id="3.30.420.40">
    <property type="match status" value="1"/>
</dbReference>
<protein>
    <recommendedName>
        <fullName evidence="3">Carbohydrate kinase FGGY N-terminal domain-containing protein</fullName>
    </recommendedName>
</protein>
<keyword evidence="2" id="KW-1185">Reference proteome</keyword>
<dbReference type="Proteomes" id="UP001237642">
    <property type="component" value="Unassembled WGS sequence"/>
</dbReference>
<name>A0AAD8N4P8_9APIA</name>
<proteinExistence type="predicted"/>
<comment type="caution">
    <text evidence="1">The sequence shown here is derived from an EMBL/GenBank/DDBJ whole genome shotgun (WGS) entry which is preliminary data.</text>
</comment>
<dbReference type="AlphaFoldDB" id="A0AAD8N4P8"/>
<evidence type="ECO:0008006" key="3">
    <source>
        <dbReference type="Google" id="ProtNLM"/>
    </source>
</evidence>
<gene>
    <name evidence="1" type="ORF">POM88_005805</name>
</gene>
<sequence>MSKSDVFIGSLDQGTTSTRFIIYDHNAKVVGSHQDVYRIGTLMELVRVLALSFADDGKRVKVCVQGSMGEGALAGMPLQLAGTRKILEFMDWGDYGAMGTFISIGAIGT</sequence>
<reference evidence="1" key="1">
    <citation type="submission" date="2023-02" db="EMBL/GenBank/DDBJ databases">
        <title>Genome of toxic invasive species Heracleum sosnowskyi carries increased number of genes despite the absence of recent whole-genome duplications.</title>
        <authorList>
            <person name="Schelkunov M."/>
            <person name="Shtratnikova V."/>
            <person name="Makarenko M."/>
            <person name="Klepikova A."/>
            <person name="Omelchenko D."/>
            <person name="Novikova G."/>
            <person name="Obukhova E."/>
            <person name="Bogdanov V."/>
            <person name="Penin A."/>
            <person name="Logacheva M."/>
        </authorList>
    </citation>
    <scope>NUCLEOTIDE SEQUENCE</scope>
    <source>
        <strain evidence="1">Hsosn_3</strain>
        <tissue evidence="1">Leaf</tissue>
    </source>
</reference>
<dbReference type="EMBL" id="JAUIZM010000002">
    <property type="protein sequence ID" value="KAK1395942.1"/>
    <property type="molecule type" value="Genomic_DNA"/>
</dbReference>
<accession>A0AAD8N4P8</accession>
<evidence type="ECO:0000313" key="2">
    <source>
        <dbReference type="Proteomes" id="UP001237642"/>
    </source>
</evidence>
<organism evidence="1 2">
    <name type="scientific">Heracleum sosnowskyi</name>
    <dbReference type="NCBI Taxonomy" id="360622"/>
    <lineage>
        <taxon>Eukaryota</taxon>
        <taxon>Viridiplantae</taxon>
        <taxon>Streptophyta</taxon>
        <taxon>Embryophyta</taxon>
        <taxon>Tracheophyta</taxon>
        <taxon>Spermatophyta</taxon>
        <taxon>Magnoliopsida</taxon>
        <taxon>eudicotyledons</taxon>
        <taxon>Gunneridae</taxon>
        <taxon>Pentapetalae</taxon>
        <taxon>asterids</taxon>
        <taxon>campanulids</taxon>
        <taxon>Apiales</taxon>
        <taxon>Apiaceae</taxon>
        <taxon>Apioideae</taxon>
        <taxon>apioid superclade</taxon>
        <taxon>Tordylieae</taxon>
        <taxon>Tordyliinae</taxon>
        <taxon>Heracleum</taxon>
    </lineage>
</organism>